<organism evidence="4 5">
    <name type="scientific">Selenomonas ruminantium</name>
    <dbReference type="NCBI Taxonomy" id="971"/>
    <lineage>
        <taxon>Bacteria</taxon>
        <taxon>Bacillati</taxon>
        <taxon>Bacillota</taxon>
        <taxon>Negativicutes</taxon>
        <taxon>Selenomonadales</taxon>
        <taxon>Selenomonadaceae</taxon>
        <taxon>Selenomonas</taxon>
    </lineage>
</organism>
<dbReference type="CDD" id="cd06471">
    <property type="entry name" value="ACD_LpsHSP_like"/>
    <property type="match status" value="1"/>
</dbReference>
<gene>
    <name evidence="4" type="ORF">SAMN05216582_10866</name>
</gene>
<evidence type="ECO:0000256" key="2">
    <source>
        <dbReference type="RuleBase" id="RU003616"/>
    </source>
</evidence>
<dbReference type="Gene3D" id="2.60.40.790">
    <property type="match status" value="1"/>
</dbReference>
<comment type="similarity">
    <text evidence="1 2">Belongs to the small heat shock protein (HSP20) family.</text>
</comment>
<protein>
    <submittedName>
        <fullName evidence="4">HSP20 family protein</fullName>
    </submittedName>
</protein>
<dbReference type="InterPro" id="IPR008978">
    <property type="entry name" value="HSP20-like_chaperone"/>
</dbReference>
<dbReference type="EMBL" id="FRBC01000008">
    <property type="protein sequence ID" value="SHK58217.1"/>
    <property type="molecule type" value="Genomic_DNA"/>
</dbReference>
<sequence length="177" mass="19967">MLQIVKRGTANSLDRYILRKGLLIMFGLVPFGGRKDLAAGNAPRSIWDVFNEPFFHDDFFPTLSDFSAGGGMRVDVKDNGDHYELTADLPGMKKEDVNLSYQNGYLTIAAQQQSESGDKDDKGNYIRRERRMGSVSRSFYIDNIDETRIDAEFKDGVLHVNMPKAAEVQHSTTINIR</sequence>
<proteinExistence type="inferred from homology"/>
<dbReference type="InterPro" id="IPR002068">
    <property type="entry name" value="A-crystallin/Hsp20_dom"/>
</dbReference>
<evidence type="ECO:0000256" key="1">
    <source>
        <dbReference type="PROSITE-ProRule" id="PRU00285"/>
    </source>
</evidence>
<dbReference type="Pfam" id="PF00011">
    <property type="entry name" value="HSP20"/>
    <property type="match status" value="1"/>
</dbReference>
<dbReference type="PANTHER" id="PTHR11527">
    <property type="entry name" value="HEAT-SHOCK PROTEIN 20 FAMILY MEMBER"/>
    <property type="match status" value="1"/>
</dbReference>
<evidence type="ECO:0000313" key="4">
    <source>
        <dbReference type="EMBL" id="SHK58217.1"/>
    </source>
</evidence>
<accession>A0A1M6TMP1</accession>
<dbReference type="SUPFAM" id="SSF49764">
    <property type="entry name" value="HSP20-like chaperones"/>
    <property type="match status" value="1"/>
</dbReference>
<dbReference type="InterPro" id="IPR031107">
    <property type="entry name" value="Small_HSP"/>
</dbReference>
<evidence type="ECO:0000259" key="3">
    <source>
        <dbReference type="PROSITE" id="PS01031"/>
    </source>
</evidence>
<evidence type="ECO:0000313" key="5">
    <source>
        <dbReference type="Proteomes" id="UP000184263"/>
    </source>
</evidence>
<name>A0A1M6TMP1_SELRU</name>
<dbReference type="AlphaFoldDB" id="A0A1M6TMP1"/>
<dbReference type="PROSITE" id="PS01031">
    <property type="entry name" value="SHSP"/>
    <property type="match status" value="1"/>
</dbReference>
<dbReference type="Proteomes" id="UP000184263">
    <property type="component" value="Unassembled WGS sequence"/>
</dbReference>
<reference evidence="4 5" key="1">
    <citation type="submission" date="2016-11" db="EMBL/GenBank/DDBJ databases">
        <authorList>
            <person name="Jaros S."/>
            <person name="Januszkiewicz K."/>
            <person name="Wedrychowicz H."/>
        </authorList>
    </citation>
    <scope>NUCLEOTIDE SEQUENCE [LARGE SCALE GENOMIC DNA]</scope>
    <source>
        <strain evidence="4 5">HD4</strain>
    </source>
</reference>
<feature type="domain" description="SHSP" evidence="3">
    <location>
        <begin position="65"/>
        <end position="177"/>
    </location>
</feature>